<dbReference type="OMA" id="ISDGGQH"/>
<keyword evidence="4" id="KW-1185">Reference proteome</keyword>
<dbReference type="Proteomes" id="UP000002058">
    <property type="component" value="Unassembled WGS sequence"/>
</dbReference>
<feature type="region of interest" description="Disordered" evidence="1">
    <location>
        <begin position="948"/>
        <end position="1043"/>
    </location>
</feature>
<dbReference type="GeneID" id="8441317"/>
<dbReference type="eggNOG" id="ENOG502SF1H">
    <property type="taxonomic scope" value="Eukaryota"/>
</dbReference>
<organism evidence="3 4">
    <name type="scientific">Uncinocarpus reesii (strain UAMH 1704)</name>
    <dbReference type="NCBI Taxonomy" id="336963"/>
    <lineage>
        <taxon>Eukaryota</taxon>
        <taxon>Fungi</taxon>
        <taxon>Dikarya</taxon>
        <taxon>Ascomycota</taxon>
        <taxon>Pezizomycotina</taxon>
        <taxon>Eurotiomycetes</taxon>
        <taxon>Eurotiomycetidae</taxon>
        <taxon>Onygenales</taxon>
        <taxon>Onygenaceae</taxon>
        <taxon>Uncinocarpus</taxon>
    </lineage>
</organism>
<dbReference type="OrthoDB" id="3365616at2759"/>
<evidence type="ECO:0000313" key="4">
    <source>
        <dbReference type="Proteomes" id="UP000002058"/>
    </source>
</evidence>
<evidence type="ECO:0000256" key="1">
    <source>
        <dbReference type="SAM" id="MobiDB-lite"/>
    </source>
</evidence>
<feature type="compositionally biased region" description="Basic and acidic residues" evidence="1">
    <location>
        <begin position="257"/>
        <end position="269"/>
    </location>
</feature>
<dbReference type="AlphaFoldDB" id="C4JKG4"/>
<name>C4JKG4_UNCRE</name>
<dbReference type="KEGG" id="ure:UREG_02121"/>
<dbReference type="EMBL" id="CH476615">
    <property type="protein sequence ID" value="EEP77272.1"/>
    <property type="molecule type" value="Genomic_DNA"/>
</dbReference>
<feature type="compositionally biased region" description="Low complexity" evidence="1">
    <location>
        <begin position="301"/>
        <end position="314"/>
    </location>
</feature>
<protein>
    <recommendedName>
        <fullName evidence="2">DUF7357 domain-containing protein</fullName>
    </recommendedName>
</protein>
<gene>
    <name evidence="3" type="ORF">UREG_02121</name>
</gene>
<feature type="region of interest" description="Disordered" evidence="1">
    <location>
        <begin position="243"/>
        <end position="345"/>
    </location>
</feature>
<dbReference type="VEuPathDB" id="FungiDB:UREG_02121"/>
<dbReference type="InterPro" id="IPR055781">
    <property type="entry name" value="DUF7357"/>
</dbReference>
<feature type="region of interest" description="Disordered" evidence="1">
    <location>
        <begin position="759"/>
        <end position="807"/>
    </location>
</feature>
<feature type="compositionally biased region" description="Polar residues" evidence="1">
    <location>
        <begin position="892"/>
        <end position="906"/>
    </location>
</feature>
<feature type="compositionally biased region" description="Basic and acidic residues" evidence="1">
    <location>
        <begin position="150"/>
        <end position="162"/>
    </location>
</feature>
<feature type="compositionally biased region" description="Basic and acidic residues" evidence="1">
    <location>
        <begin position="461"/>
        <end position="477"/>
    </location>
</feature>
<dbReference type="RefSeq" id="XP_002542605.1">
    <property type="nucleotide sequence ID" value="XM_002542559.1"/>
</dbReference>
<dbReference type="HOGENOM" id="CLU_002397_1_1_1"/>
<feature type="compositionally biased region" description="Basic residues" evidence="1">
    <location>
        <begin position="962"/>
        <end position="972"/>
    </location>
</feature>
<feature type="compositionally biased region" description="Low complexity" evidence="1">
    <location>
        <begin position="270"/>
        <end position="292"/>
    </location>
</feature>
<feature type="domain" description="DUF7357" evidence="2">
    <location>
        <begin position="1"/>
        <end position="145"/>
    </location>
</feature>
<dbReference type="Pfam" id="PF24054">
    <property type="entry name" value="DUF7357"/>
    <property type="match status" value="1"/>
</dbReference>
<evidence type="ECO:0000313" key="3">
    <source>
        <dbReference type="EMBL" id="EEP77272.1"/>
    </source>
</evidence>
<feature type="region of interest" description="Disordered" evidence="1">
    <location>
        <begin position="526"/>
        <end position="556"/>
    </location>
</feature>
<feature type="compositionally biased region" description="Basic residues" evidence="1">
    <location>
        <begin position="536"/>
        <end position="547"/>
    </location>
</feature>
<feature type="compositionally biased region" description="Acidic residues" evidence="1">
    <location>
        <begin position="763"/>
        <end position="774"/>
    </location>
</feature>
<reference evidence="3" key="2">
    <citation type="submission" date="2005-08" db="EMBL/GenBank/DDBJ databases">
        <authorList>
            <person name="Ohara O."/>
            <person name="Nagase T."/>
            <person name="Kikuno R."/>
            <person name="Ishikawa K."/>
            <person name="Suyama M."/>
        </authorList>
    </citation>
    <scope>NUCLEOTIDE SEQUENCE</scope>
    <source>
        <strain evidence="3">1704</strain>
    </source>
</reference>
<feature type="region of interest" description="Disordered" evidence="1">
    <location>
        <begin position="461"/>
        <end position="483"/>
    </location>
</feature>
<dbReference type="STRING" id="336963.C4JKG4"/>
<feature type="region of interest" description="Disordered" evidence="1">
    <location>
        <begin position="403"/>
        <end position="426"/>
    </location>
</feature>
<evidence type="ECO:0000259" key="2">
    <source>
        <dbReference type="Pfam" id="PF24054"/>
    </source>
</evidence>
<reference evidence="3" key="3">
    <citation type="submission" date="2005-09" db="EMBL/GenBank/DDBJ databases">
        <title>Annotation of the Uncinocarpus reesii strain 1704 genome.</title>
        <authorList>
            <consortium name="The Broad Institute Genome Sequencing Platform"/>
            <person name="Birren B."/>
            <person name="Lander E."/>
            <person name="Galagan J."/>
            <person name="Nusbaum C."/>
            <person name="Devon K."/>
            <person name="Ma L.-J."/>
            <person name="Henn M."/>
            <person name="Jaffe D."/>
            <person name="Butler J."/>
            <person name="Alvarez P."/>
            <person name="Gnerre S."/>
            <person name="Grabherr M."/>
            <person name="Kleber M."/>
            <person name="Mauceli E."/>
            <person name="Brockman W."/>
            <person name="Rounsley S."/>
            <person name="Young S."/>
            <person name="LaButti K."/>
            <person name="Pushparaj V."/>
            <person name="DeCaprio D."/>
            <person name="Crawford M."/>
            <person name="Koehrsen M."/>
            <person name="Engels R."/>
            <person name="Montgomery P."/>
            <person name="Pearson M."/>
            <person name="Howarth C."/>
            <person name="Larson L."/>
            <person name="Luoma S."/>
            <person name="White J."/>
            <person name="O'Leary S."/>
            <person name="Kodira C."/>
            <person name="Zeng Q."/>
            <person name="Yandava C."/>
            <person name="Alvarado L."/>
            <person name="Taylor J."/>
            <person name="Johannesson H."/>
        </authorList>
    </citation>
    <scope>NUCLEOTIDE SEQUENCE</scope>
    <source>
        <strain evidence="3">1704</strain>
    </source>
</reference>
<reference evidence="3" key="1">
    <citation type="submission" date="2005-04" db="EMBL/GenBank/DDBJ databases">
        <authorList>
            <person name="Dennison P.M.J."/>
        </authorList>
    </citation>
    <scope>NUCLEOTIDE SEQUENCE</scope>
    <source>
        <strain evidence="3">1704</strain>
    </source>
</reference>
<dbReference type="InParanoid" id="C4JKG4"/>
<proteinExistence type="predicted"/>
<feature type="compositionally biased region" description="Basic and acidic residues" evidence="1">
    <location>
        <begin position="979"/>
        <end position="995"/>
    </location>
</feature>
<feature type="region of interest" description="Disordered" evidence="1">
    <location>
        <begin position="132"/>
        <end position="181"/>
    </location>
</feature>
<feature type="compositionally biased region" description="Polar residues" evidence="1">
    <location>
        <begin position="410"/>
        <end position="420"/>
    </location>
</feature>
<feature type="region of interest" description="Disordered" evidence="1">
    <location>
        <begin position="866"/>
        <end position="923"/>
    </location>
</feature>
<feature type="region of interest" description="Disordered" evidence="1">
    <location>
        <begin position="684"/>
        <end position="727"/>
    </location>
</feature>
<accession>C4JKG4</accession>
<feature type="compositionally biased region" description="Basic residues" evidence="1">
    <location>
        <begin position="325"/>
        <end position="341"/>
    </location>
</feature>
<sequence length="1043" mass="116072">MRIHLFIQRHELPATRILWTIPTRMPAGGYTIAQLLADVDEIVPLESQPSNSEDGKGEEYWGLEDYVVELMGSECLHFMEVENLLRDGDELVIRPLHYEELEIRQITGRHQISTNGTHLIDGVPFGKRYLKRSTSSRPSIAIPPRNKRRRIDETPWRSDRSARGGLPVTNSPPRSEGEEVLIDKDVGTGPVVLQQGEAVGDQKSQETVEVHGGKCDAQKGELCSSPQTVTTIMKVAEESGDHASAINRGLNRASLNQHDHDNNPVEEAQRSILSSSSSESSVSESEISNSAEDSSEEEISSSESSSSISSTSITSDDDSEGMGSRRTKHSNLRTKLRRRLAKMKESGVLPQNANFDDLRAWDRNGMKALKTPMETVGIELSELEKRRIQLLQDIERGGIDVTPVRHDDQASQGKPSTDTAADTIEEEVPQKRMKLDMASTRRLVLGSLGLRARNIEKAKVEGKLKASEPEEHAKEPTESATKTQALMPVENWQDFINLKATECIYQDVTIPPPPFPFVQRWDAESQKQIREQRNLHNPRGRKRKRKSRAYEDEEIEDHSRYNYSNVDITLNYSDNDESSEKVISPIEKVSAEYQDELQGNYVQSAQSQENIVKSTPAETEEDLPIVEDVSSLPGATENDLKPGAIIVFKQLEVSKSTGWQPVVSCYRTAIIEEVLDNSTMQLRLAKRDRKERPQSQDSGPRSPDRIPESVLQEPDEAEIFQVSSQTRREISQLIDDAGFRSGIDSDLNIPEEAFPAASVAQVMEEESDDDDDDAPIQSPAFSGFEKSPAAEPCQQTSRDIPTDTGETEIHAEIKGLSSVQTSFTGNSAQQVNSALTLPSMPSDDGLHYITDLDTTVVGAAVGDASQFSGHKSRTHTPDTQLQQLKEPEAASQAESLLSTVPPTIQENENDTHHDRPDSSSSMVTNPFYEIDRVLFQETSDALSLEKMISSTAPARTTELPTPKKRAESKRRAMSTPRQRFPEPKFVYKDDDKDGDYVPGLSSPPKVKKRSKSTQQMKGEPMGSQPRNREFQIPEGSQVIDLCD</sequence>